<evidence type="ECO:0000256" key="5">
    <source>
        <dbReference type="ARBA" id="ARBA00022729"/>
    </source>
</evidence>
<keyword evidence="9" id="KW-0175">Coiled coil</keyword>
<evidence type="ECO:0000256" key="11">
    <source>
        <dbReference type="SAM" id="SignalP"/>
    </source>
</evidence>
<feature type="compositionally biased region" description="Basic and acidic residues" evidence="10">
    <location>
        <begin position="384"/>
        <end position="399"/>
    </location>
</feature>
<evidence type="ECO:0000256" key="7">
    <source>
        <dbReference type="ARBA" id="ARBA00023180"/>
    </source>
</evidence>
<dbReference type="EMBL" id="CZPT02000274">
    <property type="protein sequence ID" value="SCU65294.1"/>
    <property type="molecule type" value="Genomic_DNA"/>
</dbReference>
<evidence type="ECO:0000313" key="14">
    <source>
        <dbReference type="Proteomes" id="UP000195570"/>
    </source>
</evidence>
<evidence type="ECO:0000256" key="6">
    <source>
        <dbReference type="ARBA" id="ARBA00023136"/>
    </source>
</evidence>
<keyword evidence="14" id="KW-1185">Reference proteome</keyword>
<dbReference type="InterPro" id="IPR025932">
    <property type="entry name" value="Trypano_VSG_B_N_dom"/>
</dbReference>
<dbReference type="RefSeq" id="XP_067076910.1">
    <property type="nucleotide sequence ID" value="XM_067220809.1"/>
</dbReference>
<feature type="domain" description="Trypanosome variant surface glycoprotein B-type N-terminal" evidence="12">
    <location>
        <begin position="20"/>
        <end position="347"/>
    </location>
</feature>
<proteinExistence type="predicted"/>
<evidence type="ECO:0000256" key="10">
    <source>
        <dbReference type="SAM" id="MobiDB-lite"/>
    </source>
</evidence>
<gene>
    <name evidence="13" type="ORF">TEOVI_000536100</name>
</gene>
<accession>A0A1G4I0R8</accession>
<keyword evidence="8" id="KW-0449">Lipoprotein</keyword>
<sequence length="399" mass="43846">MIRYAHSSSEYAIFAITKALVLLLLAAELGNATVTKNGKGFFVICEIYKLCTVEADTTDLTRSDTPEPPDDIEDLYIVTLPTVNFTAKIFSTFNEQAWEQKKSLLEAQPPETKPKYLRIGDEQTRQLVHWEMARIRRAATEARGRLKDAETMIQCLTARVRTHLKQELREETNETTDNAIFGTHDTMYGSNSPYDQGHSLASDLACLSFSVTASNLCVAGGYVHYYKKSVGDSAGNAKAGVETIITKCSTSGTQRHVTPSTTDSAITQFAGLFGTAGSSGSHAKDVIGGCATNNDCDGQHEDSACIDYNGVVKNKDITKIPWVKQLLEARKLLIEAEKQTQQLNANKAILQGLQLQAKTVYDILGSKQRNRKAFEGEESATPDIRNESGEKIKGDCTRK</sequence>
<evidence type="ECO:0000256" key="8">
    <source>
        <dbReference type="ARBA" id="ARBA00023288"/>
    </source>
</evidence>
<dbReference type="AlphaFoldDB" id="A0A1G4I0R8"/>
<feature type="coiled-coil region" evidence="9">
    <location>
        <begin position="132"/>
        <end position="159"/>
    </location>
</feature>
<dbReference type="GO" id="GO:0098552">
    <property type="term" value="C:side of membrane"/>
    <property type="evidence" value="ECO:0007669"/>
    <property type="project" value="UniProtKB-KW"/>
</dbReference>
<evidence type="ECO:0000256" key="3">
    <source>
        <dbReference type="ARBA" id="ARBA00022475"/>
    </source>
</evidence>
<protein>
    <submittedName>
        <fullName evidence="13">Trypanosomal VSG domain containing protein, putative</fullName>
    </submittedName>
</protein>
<feature type="region of interest" description="Disordered" evidence="10">
    <location>
        <begin position="371"/>
        <end position="399"/>
    </location>
</feature>
<dbReference type="GO" id="GO:0005886">
    <property type="term" value="C:plasma membrane"/>
    <property type="evidence" value="ECO:0007669"/>
    <property type="project" value="UniProtKB-SubCell"/>
</dbReference>
<dbReference type="Proteomes" id="UP000195570">
    <property type="component" value="Unassembled WGS sequence"/>
</dbReference>
<evidence type="ECO:0000259" key="12">
    <source>
        <dbReference type="Pfam" id="PF13206"/>
    </source>
</evidence>
<evidence type="ECO:0000256" key="9">
    <source>
        <dbReference type="SAM" id="Coils"/>
    </source>
</evidence>
<name>A0A1G4I0R8_TRYEQ</name>
<keyword evidence="6" id="KW-0472">Membrane</keyword>
<evidence type="ECO:0000313" key="13">
    <source>
        <dbReference type="EMBL" id="SCU65294.1"/>
    </source>
</evidence>
<dbReference type="VEuPathDB" id="TriTrypDB:TEOVI_000536100"/>
<keyword evidence="5 11" id="KW-0732">Signal</keyword>
<keyword evidence="4" id="KW-0336">GPI-anchor</keyword>
<reference evidence="13" key="1">
    <citation type="submission" date="2016-09" db="EMBL/GenBank/DDBJ databases">
        <authorList>
            <person name="Hebert L."/>
            <person name="Moumen B."/>
        </authorList>
    </citation>
    <scope>NUCLEOTIDE SEQUENCE [LARGE SCALE GENOMIC DNA]</scope>
    <source>
        <strain evidence="13">OVI</strain>
    </source>
</reference>
<evidence type="ECO:0000256" key="2">
    <source>
        <dbReference type="ARBA" id="ARBA00004609"/>
    </source>
</evidence>
<evidence type="ECO:0000256" key="1">
    <source>
        <dbReference type="ARBA" id="ARBA00002523"/>
    </source>
</evidence>
<organism evidence="13 14">
    <name type="scientific">Trypanosoma equiperdum</name>
    <dbReference type="NCBI Taxonomy" id="5694"/>
    <lineage>
        <taxon>Eukaryota</taxon>
        <taxon>Discoba</taxon>
        <taxon>Euglenozoa</taxon>
        <taxon>Kinetoplastea</taxon>
        <taxon>Metakinetoplastina</taxon>
        <taxon>Trypanosomatida</taxon>
        <taxon>Trypanosomatidae</taxon>
        <taxon>Trypanosoma</taxon>
    </lineage>
</organism>
<comment type="caution">
    <text evidence="13">The sequence shown here is derived from an EMBL/GenBank/DDBJ whole genome shotgun (WGS) entry which is preliminary data.</text>
</comment>
<feature type="signal peptide" evidence="11">
    <location>
        <begin position="1"/>
        <end position="32"/>
    </location>
</feature>
<feature type="chain" id="PRO_5009235082" evidence="11">
    <location>
        <begin position="33"/>
        <end position="399"/>
    </location>
</feature>
<comment type="function">
    <text evidence="1">VSG forms a coat on the surface of the parasite. The trypanosome evades the immune response of the host by expressing a series of antigenically distinct VSGs from an estimated 1000 VSG genes.</text>
</comment>
<comment type="subcellular location">
    <subcellularLocation>
        <location evidence="2">Cell membrane</location>
        <topology evidence="2">Lipid-anchor</topology>
        <topology evidence="2">GPI-anchor</topology>
    </subcellularLocation>
</comment>
<dbReference type="Pfam" id="PF13206">
    <property type="entry name" value="VSG_B"/>
    <property type="match status" value="1"/>
</dbReference>
<evidence type="ECO:0000256" key="4">
    <source>
        <dbReference type="ARBA" id="ARBA00022622"/>
    </source>
</evidence>
<keyword evidence="3" id="KW-1003">Cell membrane</keyword>
<dbReference type="GeneID" id="92379301"/>
<keyword evidence="7" id="KW-0325">Glycoprotein</keyword>